<accession>A0A6L7EXE5</accession>
<dbReference type="InterPro" id="IPR023393">
    <property type="entry name" value="START-like_dom_sf"/>
</dbReference>
<evidence type="ECO:0000313" key="2">
    <source>
        <dbReference type="Proteomes" id="UP000473325"/>
    </source>
</evidence>
<gene>
    <name evidence="1" type="ORF">GRQ65_13355</name>
</gene>
<evidence type="ECO:0000313" key="1">
    <source>
        <dbReference type="EMBL" id="MXG90536.1"/>
    </source>
</evidence>
<dbReference type="Proteomes" id="UP000473325">
    <property type="component" value="Unassembled WGS sequence"/>
</dbReference>
<proteinExistence type="predicted"/>
<dbReference type="InterPro" id="IPR019639">
    <property type="entry name" value="DUF2505"/>
</dbReference>
<reference evidence="1 2" key="1">
    <citation type="submission" date="2019-12" db="EMBL/GenBank/DDBJ databases">
        <authorList>
            <person name="Kun Z."/>
        </authorList>
    </citation>
    <scope>NUCLEOTIDE SEQUENCE [LARGE SCALE GENOMIC DNA]</scope>
    <source>
        <strain evidence="1 2">YIM 123512</strain>
    </source>
</reference>
<dbReference type="SUPFAM" id="SSF55961">
    <property type="entry name" value="Bet v1-like"/>
    <property type="match status" value="1"/>
</dbReference>
<keyword evidence="2" id="KW-1185">Reference proteome</keyword>
<dbReference type="EMBL" id="WUEK01000007">
    <property type="protein sequence ID" value="MXG90536.1"/>
    <property type="molecule type" value="Genomic_DNA"/>
</dbReference>
<protein>
    <submittedName>
        <fullName evidence="1">DUF2505 family protein</fullName>
    </submittedName>
</protein>
<name>A0A6L7EXE5_9ACTN</name>
<dbReference type="RefSeq" id="WP_160878457.1">
    <property type="nucleotide sequence ID" value="NZ_WUEK01000007.1"/>
</dbReference>
<dbReference type="AlphaFoldDB" id="A0A6L7EXE5"/>
<dbReference type="Pfam" id="PF10698">
    <property type="entry name" value="DUF2505"/>
    <property type="match status" value="1"/>
</dbReference>
<organism evidence="1 2">
    <name type="scientific">Nocardioides flavescens</name>
    <dbReference type="NCBI Taxonomy" id="2691959"/>
    <lineage>
        <taxon>Bacteria</taxon>
        <taxon>Bacillati</taxon>
        <taxon>Actinomycetota</taxon>
        <taxon>Actinomycetes</taxon>
        <taxon>Propionibacteriales</taxon>
        <taxon>Nocardioidaceae</taxon>
        <taxon>Nocardioides</taxon>
    </lineage>
</organism>
<comment type="caution">
    <text evidence="1">The sequence shown here is derived from an EMBL/GenBank/DDBJ whole genome shotgun (WGS) entry which is preliminary data.</text>
</comment>
<sequence length="160" mass="17271">MTKHVTHTMTYDAPASEVYAMLTTPSFREEVARRTKVESVTATVSDEGSGHAVEIDQVQRSRGLPSFAAKFVGDTMQIVQRERWTGGSHGDIEVTIPGKPGEMSGTADLVEKDGVTTETVEMDIKVKVPLVGGKIEGLIADMLVRALETEEATGREHLSG</sequence>
<dbReference type="Gene3D" id="3.30.530.20">
    <property type="match status" value="1"/>
</dbReference>